<evidence type="ECO:0000313" key="2">
    <source>
        <dbReference type="Proteomes" id="UP001642484"/>
    </source>
</evidence>
<dbReference type="InterPro" id="IPR007271">
    <property type="entry name" value="Nuc_sug_transpt"/>
</dbReference>
<gene>
    <name evidence="1" type="ORF">CCMP2556_LOCUS24858</name>
</gene>
<evidence type="ECO:0000313" key="1">
    <source>
        <dbReference type="EMBL" id="CAK9048224.1"/>
    </source>
</evidence>
<keyword evidence="2" id="KW-1185">Reference proteome</keyword>
<dbReference type="Proteomes" id="UP001642484">
    <property type="component" value="Unassembled WGS sequence"/>
</dbReference>
<accession>A0ABP0M9N3</accession>
<sequence length="337" mass="36382">MKFPNLSVLLRAQNGLGYLIIISIQFGVQPLLVKQFIDKQCVTSSVVLSAELAKIVGCLFIMFSDDTAERCFRNWKLQDCLLAAGIPSVTYLIQNFCVQVAYQNLDGVVFNVLNQSKVLFTAFFSFLLNGRTQSLFQCIALVLVTAGGILVSLPGGSSEAHQENRAWGLVCAIFASGLSGFGSGITEWALQKRGRNSFLLSLELATMGCLILVTTLLLGLSPDSVRMKEFGFFAGWRATTVIPVLTQGLAGIIVGIVTQVAGGVRKVMATICGLILTCLLQQVLLGLQLSWLVLAAVPLVAGGIYLHSADPDDLQDLLRHVRRAVEAGYPRTQVLAK</sequence>
<dbReference type="EMBL" id="CAXAMN010016446">
    <property type="protein sequence ID" value="CAK9048224.1"/>
    <property type="molecule type" value="Genomic_DNA"/>
</dbReference>
<dbReference type="SUPFAM" id="SSF103481">
    <property type="entry name" value="Multidrug resistance efflux transporter EmrE"/>
    <property type="match status" value="1"/>
</dbReference>
<reference evidence="1 2" key="1">
    <citation type="submission" date="2024-02" db="EMBL/GenBank/DDBJ databases">
        <authorList>
            <person name="Chen Y."/>
            <person name="Shah S."/>
            <person name="Dougan E. K."/>
            <person name="Thang M."/>
            <person name="Chan C."/>
        </authorList>
    </citation>
    <scope>NUCLEOTIDE SEQUENCE [LARGE SCALE GENOMIC DNA]</scope>
</reference>
<protein>
    <submittedName>
        <fullName evidence="1">Uncharacterized protein</fullName>
    </submittedName>
</protein>
<dbReference type="Pfam" id="PF04142">
    <property type="entry name" value="Nuc_sug_transp"/>
    <property type="match status" value="1"/>
</dbReference>
<dbReference type="InterPro" id="IPR037185">
    <property type="entry name" value="EmrE-like"/>
</dbReference>
<name>A0ABP0M9N3_9DINO</name>
<dbReference type="PANTHER" id="PTHR10231">
    <property type="entry name" value="NUCLEOTIDE-SUGAR TRANSMEMBRANE TRANSPORTER"/>
    <property type="match status" value="1"/>
</dbReference>
<comment type="caution">
    <text evidence="1">The sequence shown here is derived from an EMBL/GenBank/DDBJ whole genome shotgun (WGS) entry which is preliminary data.</text>
</comment>
<organism evidence="1 2">
    <name type="scientific">Durusdinium trenchii</name>
    <dbReference type="NCBI Taxonomy" id="1381693"/>
    <lineage>
        <taxon>Eukaryota</taxon>
        <taxon>Sar</taxon>
        <taxon>Alveolata</taxon>
        <taxon>Dinophyceae</taxon>
        <taxon>Suessiales</taxon>
        <taxon>Symbiodiniaceae</taxon>
        <taxon>Durusdinium</taxon>
    </lineage>
</organism>
<proteinExistence type="predicted"/>